<keyword evidence="2" id="KW-1185">Reference proteome</keyword>
<evidence type="ECO:0000313" key="2">
    <source>
        <dbReference type="Proteomes" id="UP001283361"/>
    </source>
</evidence>
<protein>
    <submittedName>
        <fullName evidence="1">Uncharacterized protein</fullName>
    </submittedName>
</protein>
<gene>
    <name evidence="1" type="ORF">RRG08_062670</name>
</gene>
<comment type="caution">
    <text evidence="1">The sequence shown here is derived from an EMBL/GenBank/DDBJ whole genome shotgun (WGS) entry which is preliminary data.</text>
</comment>
<reference evidence="1" key="1">
    <citation type="journal article" date="2023" name="G3 (Bethesda)">
        <title>A reference genome for the long-term kleptoplast-retaining sea slug Elysia crispata morphotype clarki.</title>
        <authorList>
            <person name="Eastman K.E."/>
            <person name="Pendleton A.L."/>
            <person name="Shaikh M.A."/>
            <person name="Suttiyut T."/>
            <person name="Ogas R."/>
            <person name="Tomko P."/>
            <person name="Gavelis G."/>
            <person name="Widhalm J.R."/>
            <person name="Wisecaver J.H."/>
        </authorList>
    </citation>
    <scope>NUCLEOTIDE SEQUENCE</scope>
    <source>
        <strain evidence="1">ECLA1</strain>
    </source>
</reference>
<dbReference type="EMBL" id="JAWDGP010002336">
    <property type="protein sequence ID" value="KAK3783888.1"/>
    <property type="molecule type" value="Genomic_DNA"/>
</dbReference>
<proteinExistence type="predicted"/>
<accession>A0AAE1AAA5</accession>
<evidence type="ECO:0000313" key="1">
    <source>
        <dbReference type="EMBL" id="KAK3783888.1"/>
    </source>
</evidence>
<sequence>MQDKKSWLPRANRIIPSGSFWSRVWGEKSNAQLSNNLGTNLVLYHLVCENRTLQQPEDKYGSLSPGPSNNLGINLVLYHLVCENRTLQQLRTGLSNQSGSLSPEPILFSITWYVRTGLSNNLGTNLVLYHLVCENRTLQQPEDKDGSLSPGPSNNLRTNLVLYHLVCENRTLQQPENQSGSLSPGLSNNLTTNLVLYHLVCGRTGLYNNFRTNLVLYHLVCENRTLQQPENHSGSLSPGLSNNLRTTLVLYHLVCENRILQHPENHSSSLSPGMREQDSPTTWQPIWFSITWYVRTGLSNTLRTTLVLCHLVCENRTLQKPRNQSGSLSPGV</sequence>
<organism evidence="1 2">
    <name type="scientific">Elysia crispata</name>
    <name type="common">lettuce slug</name>
    <dbReference type="NCBI Taxonomy" id="231223"/>
    <lineage>
        <taxon>Eukaryota</taxon>
        <taxon>Metazoa</taxon>
        <taxon>Spiralia</taxon>
        <taxon>Lophotrochozoa</taxon>
        <taxon>Mollusca</taxon>
        <taxon>Gastropoda</taxon>
        <taxon>Heterobranchia</taxon>
        <taxon>Euthyneura</taxon>
        <taxon>Panpulmonata</taxon>
        <taxon>Sacoglossa</taxon>
        <taxon>Placobranchoidea</taxon>
        <taxon>Plakobranchidae</taxon>
        <taxon>Elysia</taxon>
    </lineage>
</organism>
<dbReference type="AlphaFoldDB" id="A0AAE1AAA5"/>
<name>A0AAE1AAA5_9GAST</name>
<dbReference type="Proteomes" id="UP001283361">
    <property type="component" value="Unassembled WGS sequence"/>
</dbReference>